<sequence>MCMIGGALCLVLFSCRHGSARLLCSVRHTCHSYFLHRERMLHGLVMSEGRRVESKHLKVEGAEREGEKHPNIVPCRR</sequence>
<dbReference type="AlphaFoldDB" id="A0A147BKF8"/>
<name>A0A147BKF8_IXORI</name>
<evidence type="ECO:0000256" key="1">
    <source>
        <dbReference type="SAM" id="SignalP"/>
    </source>
</evidence>
<organism evidence="2">
    <name type="scientific">Ixodes ricinus</name>
    <name type="common">Common tick</name>
    <name type="synonym">Acarus ricinus</name>
    <dbReference type="NCBI Taxonomy" id="34613"/>
    <lineage>
        <taxon>Eukaryota</taxon>
        <taxon>Metazoa</taxon>
        <taxon>Ecdysozoa</taxon>
        <taxon>Arthropoda</taxon>
        <taxon>Chelicerata</taxon>
        <taxon>Arachnida</taxon>
        <taxon>Acari</taxon>
        <taxon>Parasitiformes</taxon>
        <taxon>Ixodida</taxon>
        <taxon>Ixodoidea</taxon>
        <taxon>Ixodidae</taxon>
        <taxon>Ixodinae</taxon>
        <taxon>Ixodes</taxon>
    </lineage>
</organism>
<feature type="chain" id="PRO_5007542543" evidence="1">
    <location>
        <begin position="21"/>
        <end position="77"/>
    </location>
</feature>
<accession>A0A147BKF8</accession>
<dbReference type="EMBL" id="GEGO01004589">
    <property type="protein sequence ID" value="JAR90815.1"/>
    <property type="molecule type" value="Transcribed_RNA"/>
</dbReference>
<feature type="signal peptide" evidence="1">
    <location>
        <begin position="1"/>
        <end position="20"/>
    </location>
</feature>
<protein>
    <submittedName>
        <fullName evidence="2">Putative secreted protein</fullName>
    </submittedName>
</protein>
<evidence type="ECO:0000313" key="2">
    <source>
        <dbReference type="EMBL" id="JAR90815.1"/>
    </source>
</evidence>
<keyword evidence="1" id="KW-0732">Signal</keyword>
<reference evidence="2" key="1">
    <citation type="journal article" date="2018" name="PLoS Negl. Trop. Dis.">
        <title>Sialome diversity of ticks revealed by RNAseq of single tick salivary glands.</title>
        <authorList>
            <person name="Perner J."/>
            <person name="Kropackova S."/>
            <person name="Kopacek P."/>
            <person name="Ribeiro J.M."/>
        </authorList>
    </citation>
    <scope>NUCLEOTIDE SEQUENCE</scope>
    <source>
        <strain evidence="2">Siblings of single egg batch collected in Ceske Budejovice</strain>
        <tissue evidence="2">Salivary glands</tissue>
    </source>
</reference>
<proteinExistence type="predicted"/>